<keyword evidence="1" id="KW-0732">Signal</keyword>
<feature type="chain" id="PRO_5046874835" evidence="1">
    <location>
        <begin position="22"/>
        <end position="257"/>
    </location>
</feature>
<organism evidence="2 3">
    <name type="scientific">Candidatus Clostridium radicumherbarum</name>
    <dbReference type="NCBI Taxonomy" id="3381662"/>
    <lineage>
        <taxon>Bacteria</taxon>
        <taxon>Bacillati</taxon>
        <taxon>Bacillota</taxon>
        <taxon>Clostridia</taxon>
        <taxon>Eubacteriales</taxon>
        <taxon>Clostridiaceae</taxon>
        <taxon>Clostridium</taxon>
    </lineage>
</organism>
<dbReference type="Gene3D" id="3.90.1010.20">
    <property type="match status" value="1"/>
</dbReference>
<comment type="caution">
    <text evidence="2">The sequence shown here is derived from an EMBL/GenBank/DDBJ whole genome shotgun (WGS) entry which is preliminary data.</text>
</comment>
<keyword evidence="3" id="KW-1185">Reference proteome</keyword>
<dbReference type="EMBL" id="JBJHZY010000001">
    <property type="protein sequence ID" value="MFL0267034.1"/>
    <property type="molecule type" value="Genomic_DNA"/>
</dbReference>
<sequence length="257" mass="28550">MLKKKVISIILGLSLSIGVLTGCSTTQPTVQDKPAQNTSVKVYQGLGQIPAFRVGPGKDKKEVQVYSFTYLTANATFDKDGKIINIYFDSLEVSTPNYDGESMPHFSGWPGIQGYNITDHKSGEVSGISNNTNESIAAEVNGWKTKRERGDQYGMNYNNDWHKQADFYQNFFKGKTVNDIEQWFSKYCSDVNGRPLTTKSTNEKDKEKLAKLTDSEKKALADVTSGATMSLKDAHGDFISVIKKAYENRVEVTIPSN</sequence>
<protein>
    <submittedName>
        <fullName evidence="2">FMN-binding protein</fullName>
    </submittedName>
</protein>
<accession>A0ABW8TNS2</accession>
<evidence type="ECO:0000313" key="2">
    <source>
        <dbReference type="EMBL" id="MFL0267034.1"/>
    </source>
</evidence>
<dbReference type="PROSITE" id="PS51257">
    <property type="entry name" value="PROKAR_LIPOPROTEIN"/>
    <property type="match status" value="1"/>
</dbReference>
<reference evidence="2 3" key="1">
    <citation type="submission" date="2024-11" db="EMBL/GenBank/DDBJ databases">
        <authorList>
            <person name="Heng Y.C."/>
            <person name="Lim A.C.H."/>
            <person name="Lee J.K.Y."/>
            <person name="Kittelmann S."/>
        </authorList>
    </citation>
    <scope>NUCLEOTIDE SEQUENCE [LARGE SCALE GENOMIC DNA]</scope>
    <source>
        <strain evidence="2 3">WILCCON 0202</strain>
    </source>
</reference>
<proteinExistence type="predicted"/>
<dbReference type="RefSeq" id="WP_406763645.1">
    <property type="nucleotide sequence ID" value="NZ_JBJHZY010000001.1"/>
</dbReference>
<evidence type="ECO:0000256" key="1">
    <source>
        <dbReference type="SAM" id="SignalP"/>
    </source>
</evidence>
<evidence type="ECO:0000313" key="3">
    <source>
        <dbReference type="Proteomes" id="UP001623661"/>
    </source>
</evidence>
<feature type="signal peptide" evidence="1">
    <location>
        <begin position="1"/>
        <end position="21"/>
    </location>
</feature>
<name>A0ABW8TNS2_9CLOT</name>
<dbReference type="Proteomes" id="UP001623661">
    <property type="component" value="Unassembled WGS sequence"/>
</dbReference>
<gene>
    <name evidence="2" type="ORF">ACJDUH_02875</name>
</gene>